<dbReference type="EMBL" id="QANS01000002">
    <property type="protein sequence ID" value="PTU32326.1"/>
    <property type="molecule type" value="Genomic_DNA"/>
</dbReference>
<evidence type="ECO:0000313" key="3">
    <source>
        <dbReference type="Proteomes" id="UP000244248"/>
    </source>
</evidence>
<evidence type="ECO:0000313" key="2">
    <source>
        <dbReference type="EMBL" id="PTU32326.1"/>
    </source>
</evidence>
<dbReference type="Proteomes" id="UP000244248">
    <property type="component" value="Unassembled WGS sequence"/>
</dbReference>
<accession>A0A2T5MIB4</accession>
<sequence>MRKILMAVAVVTSIGVCTGAFASDFNAPNSPKTTAYLNFGFGGHGKNNDMLSSLHYGLRMDQSNPYSAQITGQPARPAFMQADFNLRDGFSSALVNGVPFASHVKKFDEDGGETSYSMLDWGLLAIGAAGLGFGIAEVLKTKDDSDPATTGGGGNPATGLCGIVNGIPVLGPIVGGVLQCPSTGSSLANNASSGNEKSDYERINWLDKGMGQMGDLVTVR</sequence>
<feature type="chain" id="PRO_5015607612" description="DUF637 domain-containing protein" evidence="1">
    <location>
        <begin position="23"/>
        <end position="220"/>
    </location>
</feature>
<evidence type="ECO:0000256" key="1">
    <source>
        <dbReference type="SAM" id="SignalP"/>
    </source>
</evidence>
<keyword evidence="3" id="KW-1185">Reference proteome</keyword>
<feature type="signal peptide" evidence="1">
    <location>
        <begin position="1"/>
        <end position="22"/>
    </location>
</feature>
<organism evidence="2 3">
    <name type="scientific">Stenotrophobium rhamnosiphilum</name>
    <dbReference type="NCBI Taxonomy" id="2029166"/>
    <lineage>
        <taxon>Bacteria</taxon>
        <taxon>Pseudomonadati</taxon>
        <taxon>Pseudomonadota</taxon>
        <taxon>Gammaproteobacteria</taxon>
        <taxon>Nevskiales</taxon>
        <taxon>Nevskiaceae</taxon>
        <taxon>Stenotrophobium</taxon>
    </lineage>
</organism>
<reference evidence="2 3" key="1">
    <citation type="submission" date="2018-04" db="EMBL/GenBank/DDBJ databases">
        <title>Novel species isolated from glacier.</title>
        <authorList>
            <person name="Liu Q."/>
            <person name="Xin Y.-H."/>
        </authorList>
    </citation>
    <scope>NUCLEOTIDE SEQUENCE [LARGE SCALE GENOMIC DNA]</scope>
    <source>
        <strain evidence="2 3">GT1R17</strain>
    </source>
</reference>
<evidence type="ECO:0008006" key="4">
    <source>
        <dbReference type="Google" id="ProtNLM"/>
    </source>
</evidence>
<proteinExistence type="predicted"/>
<name>A0A2T5MIB4_9GAMM</name>
<protein>
    <recommendedName>
        <fullName evidence="4">DUF637 domain-containing protein</fullName>
    </recommendedName>
</protein>
<dbReference type="RefSeq" id="WP_107939520.1">
    <property type="nucleotide sequence ID" value="NZ_QANS01000002.1"/>
</dbReference>
<keyword evidence="1" id="KW-0732">Signal</keyword>
<dbReference type="AlphaFoldDB" id="A0A2T5MIB4"/>
<gene>
    <name evidence="2" type="ORF">CJD38_06665</name>
</gene>
<comment type="caution">
    <text evidence="2">The sequence shown here is derived from an EMBL/GenBank/DDBJ whole genome shotgun (WGS) entry which is preliminary data.</text>
</comment>